<evidence type="ECO:0000313" key="1">
    <source>
        <dbReference type="EMBL" id="ORB49458.1"/>
    </source>
</evidence>
<dbReference type="OrthoDB" id="4696350at2"/>
<organism evidence="1 2">
    <name type="scientific">Mycolicibacterium rhodesiae</name>
    <name type="common">Mycobacterium rhodesiae</name>
    <dbReference type="NCBI Taxonomy" id="36814"/>
    <lineage>
        <taxon>Bacteria</taxon>
        <taxon>Bacillati</taxon>
        <taxon>Actinomycetota</taxon>
        <taxon>Actinomycetes</taxon>
        <taxon>Mycobacteriales</taxon>
        <taxon>Mycobacteriaceae</taxon>
        <taxon>Mycolicibacterium</taxon>
    </lineage>
</organism>
<dbReference type="Proteomes" id="UP000192534">
    <property type="component" value="Unassembled WGS sequence"/>
</dbReference>
<comment type="caution">
    <text evidence="1">The sequence shown here is derived from an EMBL/GenBank/DDBJ whole genome shotgun (WGS) entry which is preliminary data.</text>
</comment>
<dbReference type="AlphaFoldDB" id="A0A1X0IMP5"/>
<gene>
    <name evidence="1" type="ORF">BST42_22915</name>
</gene>
<reference evidence="1 2" key="1">
    <citation type="submission" date="2016-12" db="EMBL/GenBank/DDBJ databases">
        <title>The new phylogeny of genus Mycobacterium.</title>
        <authorList>
            <person name="Tortoli E."/>
            <person name="Trovato A."/>
            <person name="Cirillo D.M."/>
        </authorList>
    </citation>
    <scope>NUCLEOTIDE SEQUENCE [LARGE SCALE GENOMIC DNA]</scope>
    <source>
        <strain evidence="1 2">DSM 44223</strain>
    </source>
</reference>
<accession>A0A1X0IMP5</accession>
<evidence type="ECO:0000313" key="2">
    <source>
        <dbReference type="Proteomes" id="UP000192534"/>
    </source>
</evidence>
<dbReference type="RefSeq" id="WP_083121627.1">
    <property type="nucleotide sequence ID" value="NZ_JACKUO010000032.1"/>
</dbReference>
<dbReference type="EMBL" id="MVIH01000014">
    <property type="protein sequence ID" value="ORB49458.1"/>
    <property type="molecule type" value="Genomic_DNA"/>
</dbReference>
<sequence length="283" mass="31073">MSRPFIGSTAVASGLLTRGQLRWNYTAIHPDVYIPNGSERTLDVRTRAAALWVPDGIITGRAAAALHGASWVGPATPVELIGHARRRRPGVIVREERIGPDEFGPLADLAVTTPVRTALDLARHLPRDEAITNLDALAAATGFEPAAVLSLADRYPGARGIRRARTAVPLIDAGAQSPRESWLRLLLIDAGYPCPVTQIPVSDGYTTVFVDLGWDGPKIGLEYEGAHHQSDRGQHVRDISHYDMLEALGWLIVRVVKEHSRAYILHRVEDAFTRRRLSWTRSA</sequence>
<protein>
    <recommendedName>
        <fullName evidence="3">Cullin, a subunit of E3 ubiquitin ligase</fullName>
    </recommendedName>
</protein>
<proteinExistence type="predicted"/>
<name>A0A1X0IMP5_MYCRH</name>
<evidence type="ECO:0008006" key="3">
    <source>
        <dbReference type="Google" id="ProtNLM"/>
    </source>
</evidence>
<keyword evidence="2" id="KW-1185">Reference proteome</keyword>